<accession>A0A7X4KPY7</accession>
<evidence type="ECO:0000313" key="4">
    <source>
        <dbReference type="EMBL" id="MYN09746.1"/>
    </source>
</evidence>
<reference evidence="4 5" key="1">
    <citation type="submission" date="2019-12" db="EMBL/GenBank/DDBJ databases">
        <title>Novel species isolated from a subtropical stream in China.</title>
        <authorList>
            <person name="Lu H."/>
        </authorList>
    </citation>
    <scope>NUCLEOTIDE SEQUENCE [LARGE SCALE GENOMIC DNA]</scope>
    <source>
        <strain evidence="4 5">FT127W</strain>
    </source>
</reference>
<dbReference type="Pfam" id="PF04773">
    <property type="entry name" value="FecR"/>
    <property type="match status" value="1"/>
</dbReference>
<proteinExistence type="predicted"/>
<feature type="compositionally biased region" description="Polar residues" evidence="1">
    <location>
        <begin position="236"/>
        <end position="245"/>
    </location>
</feature>
<evidence type="ECO:0000313" key="5">
    <source>
        <dbReference type="Proteomes" id="UP000450676"/>
    </source>
</evidence>
<dbReference type="AlphaFoldDB" id="A0A7X4KPY7"/>
<feature type="region of interest" description="Disordered" evidence="1">
    <location>
        <begin position="193"/>
        <end position="245"/>
    </location>
</feature>
<dbReference type="Gene3D" id="2.60.120.1440">
    <property type="match status" value="1"/>
</dbReference>
<organism evidence="4 5">
    <name type="scientific">Pseudoduganella aquatica</name>
    <dbReference type="NCBI Taxonomy" id="2660641"/>
    <lineage>
        <taxon>Bacteria</taxon>
        <taxon>Pseudomonadati</taxon>
        <taxon>Pseudomonadota</taxon>
        <taxon>Betaproteobacteria</taxon>
        <taxon>Burkholderiales</taxon>
        <taxon>Oxalobacteraceae</taxon>
        <taxon>Telluria group</taxon>
        <taxon>Pseudoduganella</taxon>
    </lineage>
</organism>
<name>A0A7X4KPY7_9BURK</name>
<comment type="caution">
    <text evidence="4">The sequence shown here is derived from an EMBL/GenBank/DDBJ whole genome shotgun (WGS) entry which is preliminary data.</text>
</comment>
<dbReference type="RefSeq" id="WP_161074046.1">
    <property type="nucleotide sequence ID" value="NZ_WWCU01000027.1"/>
</dbReference>
<sequence length="499" mass="52794">MLRHLVAAAGLALLSHGAYAAVAGKIVYVTGSAQVAQQPAVLDGAVQEGDMLTTGADGYLYITTVDNGLFILRPSSQARIVAYYIDEKQPSNNRIKLELLNGVARSRSGDAVKKARQNFRFNTPVAAIGVRGTDFTVFTDHDTTRVTVNSGGIALSGFGGACSPEGLGPCEGQATRDLFAAQKGNLLQIRRGQAAPQLLPETNTLAPDAVAPPRQDEPGKHAGPSSGASLPPQPNLDVQKSASLQQQIATNGTGTKNDPPPAVIVPPVTEITPPATEVPVVTPPVVTPPVVTPPVVVEPPVVTPPVVTPPVVEPPVVTPPVVQERQIVWGRWQPLLEKERQVDLVAELKKGKTLIAQNPDFVLLRTEGQAYPVPERGGVSFALKQGEAFIHHDNAALPTLAATLENGALSFNFDKRTFATNFDLVNGEERLLMQSTGKVADDGRFVGDALYIQPNNMSVSGLLSTENGGTAAYLFQRRMTGRTIYGGTSWTAQPATATK</sequence>
<evidence type="ECO:0000256" key="2">
    <source>
        <dbReference type="SAM" id="SignalP"/>
    </source>
</evidence>
<feature type="domain" description="FecR protein" evidence="3">
    <location>
        <begin position="52"/>
        <end position="153"/>
    </location>
</feature>
<evidence type="ECO:0000256" key="1">
    <source>
        <dbReference type="SAM" id="MobiDB-lite"/>
    </source>
</evidence>
<protein>
    <recommendedName>
        <fullName evidence="3">FecR protein domain-containing protein</fullName>
    </recommendedName>
</protein>
<keyword evidence="2" id="KW-0732">Signal</keyword>
<evidence type="ECO:0000259" key="3">
    <source>
        <dbReference type="Pfam" id="PF04773"/>
    </source>
</evidence>
<dbReference type="Proteomes" id="UP000450676">
    <property type="component" value="Unassembled WGS sequence"/>
</dbReference>
<feature type="chain" id="PRO_5030987614" description="FecR protein domain-containing protein" evidence="2">
    <location>
        <begin position="21"/>
        <end position="499"/>
    </location>
</feature>
<keyword evidence="5" id="KW-1185">Reference proteome</keyword>
<dbReference type="InterPro" id="IPR006860">
    <property type="entry name" value="FecR"/>
</dbReference>
<dbReference type="PANTHER" id="PTHR38731">
    <property type="entry name" value="LIPL45-RELATED LIPOPROTEIN-RELATED"/>
    <property type="match status" value="1"/>
</dbReference>
<gene>
    <name evidence="4" type="ORF">GTP77_20700</name>
</gene>
<dbReference type="EMBL" id="WWCU01000027">
    <property type="protein sequence ID" value="MYN09746.1"/>
    <property type="molecule type" value="Genomic_DNA"/>
</dbReference>
<feature type="signal peptide" evidence="2">
    <location>
        <begin position="1"/>
        <end position="20"/>
    </location>
</feature>